<organism evidence="2 3">
    <name type="scientific">Candidatus Campbellbacteria bacterium RIFCSPHIGHO2_12_FULL_35_10</name>
    <dbReference type="NCBI Taxonomy" id="1797578"/>
    <lineage>
        <taxon>Bacteria</taxon>
        <taxon>Candidatus Campbelliibacteriota</taxon>
    </lineage>
</organism>
<proteinExistence type="predicted"/>
<evidence type="ECO:0000256" key="1">
    <source>
        <dbReference type="SAM" id="Phobius"/>
    </source>
</evidence>
<gene>
    <name evidence="2" type="ORF">A3E89_02090</name>
</gene>
<dbReference type="EMBL" id="MFAA01000012">
    <property type="protein sequence ID" value="OGD69227.1"/>
    <property type="molecule type" value="Genomic_DNA"/>
</dbReference>
<feature type="transmembrane region" description="Helical" evidence="1">
    <location>
        <begin position="6"/>
        <end position="27"/>
    </location>
</feature>
<keyword evidence="1" id="KW-1133">Transmembrane helix</keyword>
<dbReference type="Proteomes" id="UP000185891">
    <property type="component" value="Unassembled WGS sequence"/>
</dbReference>
<protein>
    <submittedName>
        <fullName evidence="2">Uncharacterized protein</fullName>
    </submittedName>
</protein>
<feature type="transmembrane region" description="Helical" evidence="1">
    <location>
        <begin position="67"/>
        <end position="89"/>
    </location>
</feature>
<accession>A0A1F5EPA2</accession>
<name>A0A1F5EPA2_9BACT</name>
<keyword evidence="1" id="KW-0472">Membrane</keyword>
<evidence type="ECO:0000313" key="2">
    <source>
        <dbReference type="EMBL" id="OGD69227.1"/>
    </source>
</evidence>
<evidence type="ECO:0000313" key="3">
    <source>
        <dbReference type="Proteomes" id="UP000185891"/>
    </source>
</evidence>
<sequence>MNPNIGVLFWGIGIFCCTVVLLTIFLVELSLDKQKRESDGTLRVKDGFIFKYLCLGKPKSLCGLFRGIFFCQIFYTLVLFAITLTLSTVRDSLFKHSLQYYLDGFASSILFVLDFVFACIVIVAALSVVVIGAAVVQFLGQLIFKKISQLGFFVATREIAQSLKRKVCPLVKVVK</sequence>
<keyword evidence="1" id="KW-0812">Transmembrane</keyword>
<feature type="transmembrane region" description="Helical" evidence="1">
    <location>
        <begin position="109"/>
        <end position="139"/>
    </location>
</feature>
<comment type="caution">
    <text evidence="2">The sequence shown here is derived from an EMBL/GenBank/DDBJ whole genome shotgun (WGS) entry which is preliminary data.</text>
</comment>
<dbReference type="AlphaFoldDB" id="A0A1F5EPA2"/>
<reference evidence="2 3" key="1">
    <citation type="journal article" date="2016" name="Nat. Commun.">
        <title>Thousands of microbial genomes shed light on interconnected biogeochemical processes in an aquifer system.</title>
        <authorList>
            <person name="Anantharaman K."/>
            <person name="Brown C.T."/>
            <person name="Hug L.A."/>
            <person name="Sharon I."/>
            <person name="Castelle C.J."/>
            <person name="Probst A.J."/>
            <person name="Thomas B.C."/>
            <person name="Singh A."/>
            <person name="Wilkins M.J."/>
            <person name="Karaoz U."/>
            <person name="Brodie E.L."/>
            <person name="Williams K.H."/>
            <person name="Hubbard S.S."/>
            <person name="Banfield J.F."/>
        </authorList>
    </citation>
    <scope>NUCLEOTIDE SEQUENCE [LARGE SCALE GENOMIC DNA]</scope>
</reference>